<feature type="domain" description="N-acetyltransferase" evidence="1">
    <location>
        <begin position="12"/>
        <end position="188"/>
    </location>
</feature>
<dbReference type="STRING" id="1214101.BN159_0584"/>
<name>K4QVB4_STRDJ</name>
<evidence type="ECO:0000259" key="1">
    <source>
        <dbReference type="PROSITE" id="PS51186"/>
    </source>
</evidence>
<protein>
    <recommendedName>
        <fullName evidence="1">N-acetyltransferase domain-containing protein</fullName>
    </recommendedName>
</protein>
<dbReference type="EMBL" id="HE971709">
    <property type="protein sequence ID" value="CCK24963.1"/>
    <property type="molecule type" value="Genomic_DNA"/>
</dbReference>
<reference evidence="2 3" key="1">
    <citation type="journal article" date="2012" name="J. Bacteriol.">
        <title>Genome sequence of the bacterium Streptomyces davawensis JCM 4913 and heterologous production of the unique antibiotic roseoflavin.</title>
        <authorList>
            <person name="Jankowitsch F."/>
            <person name="Schwarz J."/>
            <person name="Ruckert C."/>
            <person name="Gust B."/>
            <person name="Szczepanowski R."/>
            <person name="Blom J."/>
            <person name="Pelzer S."/>
            <person name="Kalinowski J."/>
            <person name="Mack M."/>
        </authorList>
    </citation>
    <scope>NUCLEOTIDE SEQUENCE [LARGE SCALE GENOMIC DNA]</scope>
    <source>
        <strain evidence="3">DSM 101723 / JCM 4913 / KCC S-0913 / 768</strain>
    </source>
</reference>
<dbReference type="SUPFAM" id="SSF55729">
    <property type="entry name" value="Acyl-CoA N-acyltransferases (Nat)"/>
    <property type="match status" value="1"/>
</dbReference>
<dbReference type="Pfam" id="PF00583">
    <property type="entry name" value="Acetyltransf_1"/>
    <property type="match status" value="1"/>
</dbReference>
<organism evidence="2 3">
    <name type="scientific">Streptomyces davaonensis (strain DSM 101723 / JCM 4913 / KCC S-0913 / 768)</name>
    <dbReference type="NCBI Taxonomy" id="1214101"/>
    <lineage>
        <taxon>Bacteria</taxon>
        <taxon>Bacillati</taxon>
        <taxon>Actinomycetota</taxon>
        <taxon>Actinomycetes</taxon>
        <taxon>Kitasatosporales</taxon>
        <taxon>Streptomycetaceae</taxon>
        <taxon>Streptomyces</taxon>
    </lineage>
</organism>
<dbReference type="InterPro" id="IPR016181">
    <property type="entry name" value="Acyl_CoA_acyltransferase"/>
</dbReference>
<proteinExistence type="predicted"/>
<dbReference type="GO" id="GO:0016747">
    <property type="term" value="F:acyltransferase activity, transferring groups other than amino-acyl groups"/>
    <property type="evidence" value="ECO:0007669"/>
    <property type="project" value="InterPro"/>
</dbReference>
<dbReference type="PROSITE" id="PS51186">
    <property type="entry name" value="GNAT"/>
    <property type="match status" value="1"/>
</dbReference>
<dbReference type="Proteomes" id="UP000008043">
    <property type="component" value="Chromosome"/>
</dbReference>
<dbReference type="KEGG" id="sdv:BN159_0584"/>
<dbReference type="AlphaFoldDB" id="K4QVB4"/>
<accession>K4QVB4</accession>
<dbReference type="HOGENOM" id="CLU_099459_1_0_11"/>
<keyword evidence="3" id="KW-1185">Reference proteome</keyword>
<evidence type="ECO:0000313" key="3">
    <source>
        <dbReference type="Proteomes" id="UP000008043"/>
    </source>
</evidence>
<gene>
    <name evidence="2" type="ORF">BN159_0584</name>
</gene>
<dbReference type="InterPro" id="IPR000182">
    <property type="entry name" value="GNAT_dom"/>
</dbReference>
<sequence>MCEDDSGAPVSVVMERMDGSAAVRAEDAFRRIYAEAFAEAPYHETEDDIAAAFRRFRALAQRPAFRAVLARSEYGEPIGMAYGFPLGSDTVWWDELTEPVPDDMRREDGHRTFGLIELAVRGAWRGEGVARRLHRTLLDGVVAERVLLNVHPEGKAAAAAYRAWGYRKIGEARVPGEEAGVYDVMLLDLGARFRTSVGSMMPQPAR</sequence>
<dbReference type="eggNOG" id="COG0456">
    <property type="taxonomic scope" value="Bacteria"/>
</dbReference>
<dbReference type="Gene3D" id="3.40.630.30">
    <property type="match status" value="1"/>
</dbReference>
<dbReference type="PATRIC" id="fig|1214101.3.peg.592"/>
<evidence type="ECO:0000313" key="2">
    <source>
        <dbReference type="EMBL" id="CCK24963.1"/>
    </source>
</evidence>